<comment type="similarity">
    <text evidence="2">Belongs to the NADH dehydrogenase family.</text>
</comment>
<gene>
    <name evidence="7" type="ORF">BS297_14715</name>
</gene>
<dbReference type="SUPFAM" id="SSF51905">
    <property type="entry name" value="FAD/NAD(P)-binding domain"/>
    <property type="match status" value="1"/>
</dbReference>
<evidence type="ECO:0000256" key="3">
    <source>
        <dbReference type="ARBA" id="ARBA00022630"/>
    </source>
</evidence>
<dbReference type="InterPro" id="IPR051169">
    <property type="entry name" value="NADH-Q_oxidoreductase"/>
</dbReference>
<protein>
    <submittedName>
        <fullName evidence="7">Oxidoreductase</fullName>
    </submittedName>
</protein>
<evidence type="ECO:0000313" key="8">
    <source>
        <dbReference type="Proteomes" id="UP000325576"/>
    </source>
</evidence>
<feature type="domain" description="FAD/NAD(P)-binding" evidence="6">
    <location>
        <begin position="4"/>
        <end position="275"/>
    </location>
</feature>
<reference evidence="7 8" key="1">
    <citation type="journal article" date="2017" name="Poromechanics V (2013)">
        <title>Genomic Characterization of the Arsenic-Tolerant Actinobacterium, &lt;i&gt;Rhodococcus erythropolis&lt;/i&gt; S43.</title>
        <authorList>
            <person name="Retamal-Morales G."/>
            <person name="Mehnert M."/>
            <person name="Schwabe R."/>
            <person name="Tischler D."/>
            <person name="Schloemann M."/>
            <person name="Levican G.J."/>
        </authorList>
    </citation>
    <scope>NUCLEOTIDE SEQUENCE [LARGE SCALE GENOMIC DNA]</scope>
    <source>
        <strain evidence="7 8">S43</strain>
    </source>
</reference>
<evidence type="ECO:0000259" key="6">
    <source>
        <dbReference type="Pfam" id="PF07992"/>
    </source>
</evidence>
<evidence type="ECO:0000256" key="1">
    <source>
        <dbReference type="ARBA" id="ARBA00001974"/>
    </source>
</evidence>
<evidence type="ECO:0000256" key="4">
    <source>
        <dbReference type="ARBA" id="ARBA00022827"/>
    </source>
</evidence>
<dbReference type="Proteomes" id="UP000325576">
    <property type="component" value="Unassembled WGS sequence"/>
</dbReference>
<comment type="cofactor">
    <cofactor evidence="1">
        <name>FAD</name>
        <dbReference type="ChEBI" id="CHEBI:57692"/>
    </cofactor>
</comment>
<comment type="caution">
    <text evidence="7">The sequence shown here is derived from an EMBL/GenBank/DDBJ whole genome shotgun (WGS) entry which is preliminary data.</text>
</comment>
<dbReference type="InterPro" id="IPR036188">
    <property type="entry name" value="FAD/NAD-bd_sf"/>
</dbReference>
<keyword evidence="4" id="KW-0274">FAD</keyword>
<dbReference type="Pfam" id="PF07992">
    <property type="entry name" value="Pyr_redox_2"/>
    <property type="match status" value="1"/>
</dbReference>
<proteinExistence type="inferred from homology"/>
<accession>A0A5N5E4A1</accession>
<keyword evidence="3" id="KW-0285">Flavoprotein</keyword>
<dbReference type="GO" id="GO:0003955">
    <property type="term" value="F:NAD(P)H dehydrogenase (quinone) activity"/>
    <property type="evidence" value="ECO:0007669"/>
    <property type="project" value="TreeGrafter"/>
</dbReference>
<organism evidence="7 8">
    <name type="scientific">Rhodococcus erythropolis</name>
    <name type="common">Arthrobacter picolinophilus</name>
    <dbReference type="NCBI Taxonomy" id="1833"/>
    <lineage>
        <taxon>Bacteria</taxon>
        <taxon>Bacillati</taxon>
        <taxon>Actinomycetota</taxon>
        <taxon>Actinomycetes</taxon>
        <taxon>Mycobacteriales</taxon>
        <taxon>Nocardiaceae</taxon>
        <taxon>Rhodococcus</taxon>
        <taxon>Rhodococcus erythropolis group</taxon>
    </lineage>
</organism>
<evidence type="ECO:0000313" key="7">
    <source>
        <dbReference type="EMBL" id="KAB2584591.1"/>
    </source>
</evidence>
<dbReference type="EMBL" id="MRBO01000418">
    <property type="protein sequence ID" value="KAB2584591.1"/>
    <property type="molecule type" value="Genomic_DNA"/>
</dbReference>
<name>A0A5N5E4A1_RHOER</name>
<dbReference type="PRINTS" id="PR00469">
    <property type="entry name" value="PNDRDTASEII"/>
</dbReference>
<dbReference type="PANTHER" id="PTHR42913">
    <property type="entry name" value="APOPTOSIS-INDUCING FACTOR 1"/>
    <property type="match status" value="1"/>
</dbReference>
<evidence type="ECO:0000256" key="2">
    <source>
        <dbReference type="ARBA" id="ARBA00005272"/>
    </source>
</evidence>
<keyword evidence="5" id="KW-0560">Oxidoreductase</keyword>
<dbReference type="InterPro" id="IPR023753">
    <property type="entry name" value="FAD/NAD-binding_dom"/>
</dbReference>
<evidence type="ECO:0000256" key="5">
    <source>
        <dbReference type="ARBA" id="ARBA00023002"/>
    </source>
</evidence>
<dbReference type="AlphaFoldDB" id="A0A5N5E4A1"/>
<dbReference type="Gene3D" id="3.50.50.100">
    <property type="match status" value="1"/>
</dbReference>
<dbReference type="PANTHER" id="PTHR42913:SF3">
    <property type="entry name" value="64 KDA MITOCHONDRIAL NADH DEHYDROGENASE (EUROFUNG)"/>
    <property type="match status" value="1"/>
</dbReference>
<sequence length="371" mass="39670">MSAHVVIIGAGYAGVMAAKRLLRTRSDITVTVVNPRPHFVQRIRLHQMIAAGYDATVSFDRALPRAAHRVFGEVTTIEAARGRLTLDDGSVLDYDYLVYAVGSRQLPSTIAGADEHGFGVAEFEDADRLSSRLATLDEKAAVCVVGGGLTGIETAAELAEHRSSRITLVTGGIVAQDLSERARSAILRTLTDLGVDIVSESRVTRIDGSSCELAGGVRVEADCTILATEFGVPELARRSGLPVDDLGRLKVDDRLECSSHPNIFGAGDGVAVGDLSLRMSCQAAIPLGVHAAETIMHRLEGSAPRPVTPKFAGRCISLGRRRGVFQRTTRVDESTGVVIAGRAGAFVKERVCSSTTEWAVTPRRSLFYSWT</sequence>
<dbReference type="PRINTS" id="PR00368">
    <property type="entry name" value="FADPNR"/>
</dbReference>
<dbReference type="GO" id="GO:0019646">
    <property type="term" value="P:aerobic electron transport chain"/>
    <property type="evidence" value="ECO:0007669"/>
    <property type="project" value="TreeGrafter"/>
</dbReference>